<dbReference type="AlphaFoldDB" id="H2YB96"/>
<dbReference type="InParanoid" id="H2YB96"/>
<sequence>MMGIFSRSFGYKLARPILIILLLVGSAKAKPSANTRTGANTRNPVFKKQMNTLLPIPSVAAYNNYRLILEGIFS</sequence>
<reference evidence="2" key="3">
    <citation type="submission" date="2025-09" db="UniProtKB">
        <authorList>
            <consortium name="Ensembl"/>
        </authorList>
    </citation>
    <scope>IDENTIFICATION</scope>
</reference>
<dbReference type="HOGENOM" id="CLU_2721502_0_0_1"/>
<organism evidence="2 3">
    <name type="scientific">Ciona savignyi</name>
    <name type="common">Pacific transparent sea squirt</name>
    <dbReference type="NCBI Taxonomy" id="51511"/>
    <lineage>
        <taxon>Eukaryota</taxon>
        <taxon>Metazoa</taxon>
        <taxon>Chordata</taxon>
        <taxon>Tunicata</taxon>
        <taxon>Ascidiacea</taxon>
        <taxon>Phlebobranchia</taxon>
        <taxon>Cionidae</taxon>
        <taxon>Ciona</taxon>
    </lineage>
</organism>
<name>H2YB96_CIOSA</name>
<evidence type="ECO:0000313" key="3">
    <source>
        <dbReference type="Proteomes" id="UP000007875"/>
    </source>
</evidence>
<reference evidence="2" key="2">
    <citation type="submission" date="2025-08" db="UniProtKB">
        <authorList>
            <consortium name="Ensembl"/>
        </authorList>
    </citation>
    <scope>IDENTIFICATION</scope>
</reference>
<protein>
    <recommendedName>
        <fullName evidence="4">Secreted protein</fullName>
    </recommendedName>
</protein>
<feature type="signal peptide" evidence="1">
    <location>
        <begin position="1"/>
        <end position="29"/>
    </location>
</feature>
<proteinExistence type="predicted"/>
<dbReference type="Proteomes" id="UP000007875">
    <property type="component" value="Unassembled WGS sequence"/>
</dbReference>
<feature type="chain" id="PRO_5003577507" description="Secreted protein" evidence="1">
    <location>
        <begin position="30"/>
        <end position="74"/>
    </location>
</feature>
<dbReference type="Ensembl" id="ENSCSAVT00000002635.1">
    <property type="protein sequence ID" value="ENSCSAVP00000002594.1"/>
    <property type="gene ID" value="ENSCSAVG00000001534.1"/>
</dbReference>
<keyword evidence="3" id="KW-1185">Reference proteome</keyword>
<evidence type="ECO:0000256" key="1">
    <source>
        <dbReference type="SAM" id="SignalP"/>
    </source>
</evidence>
<evidence type="ECO:0008006" key="4">
    <source>
        <dbReference type="Google" id="ProtNLM"/>
    </source>
</evidence>
<accession>H2YB96</accession>
<evidence type="ECO:0000313" key="2">
    <source>
        <dbReference type="Ensembl" id="ENSCSAVP00000002594.1"/>
    </source>
</evidence>
<reference evidence="3" key="1">
    <citation type="submission" date="2003-08" db="EMBL/GenBank/DDBJ databases">
        <authorList>
            <person name="Birren B."/>
            <person name="Nusbaum C."/>
            <person name="Abebe A."/>
            <person name="Abouelleil A."/>
            <person name="Adekoya E."/>
            <person name="Ait-zahra M."/>
            <person name="Allen N."/>
            <person name="Allen T."/>
            <person name="An P."/>
            <person name="Anderson M."/>
            <person name="Anderson S."/>
            <person name="Arachchi H."/>
            <person name="Armbruster J."/>
            <person name="Bachantsang P."/>
            <person name="Baldwin J."/>
            <person name="Barry A."/>
            <person name="Bayul T."/>
            <person name="Blitshsteyn B."/>
            <person name="Bloom T."/>
            <person name="Blye J."/>
            <person name="Boguslavskiy L."/>
            <person name="Borowsky M."/>
            <person name="Boukhgalter B."/>
            <person name="Brunache A."/>
            <person name="Butler J."/>
            <person name="Calixte N."/>
            <person name="Calvo S."/>
            <person name="Camarata J."/>
            <person name="Campo K."/>
            <person name="Chang J."/>
            <person name="Cheshatsang Y."/>
            <person name="Citroen M."/>
            <person name="Collymore A."/>
            <person name="Considine T."/>
            <person name="Cook A."/>
            <person name="Cooke P."/>
            <person name="Corum B."/>
            <person name="Cuomo C."/>
            <person name="David R."/>
            <person name="Dawoe T."/>
            <person name="Degray S."/>
            <person name="Dodge S."/>
            <person name="Dooley K."/>
            <person name="Dorje P."/>
            <person name="Dorjee K."/>
            <person name="Dorris L."/>
            <person name="Duffey N."/>
            <person name="Dupes A."/>
            <person name="Elkins T."/>
            <person name="Engels R."/>
            <person name="Erickson J."/>
            <person name="Farina A."/>
            <person name="Faro S."/>
            <person name="Ferreira P."/>
            <person name="Fischer H."/>
            <person name="Fitzgerald M."/>
            <person name="Foley K."/>
            <person name="Gage D."/>
            <person name="Galagan J."/>
            <person name="Gearin G."/>
            <person name="Gnerre S."/>
            <person name="Gnirke A."/>
            <person name="Goyette A."/>
            <person name="Graham J."/>
            <person name="Grandbois E."/>
            <person name="Gyaltsen K."/>
            <person name="Hafez N."/>
            <person name="Hagopian D."/>
            <person name="Hagos B."/>
            <person name="Hall J."/>
            <person name="Hatcher B."/>
            <person name="Heller A."/>
            <person name="Higgins H."/>
            <person name="Honan T."/>
            <person name="Horn A."/>
            <person name="Houde N."/>
            <person name="Hughes L."/>
            <person name="Hulme W."/>
            <person name="Husby E."/>
            <person name="Iliev I."/>
            <person name="Jaffe D."/>
            <person name="Jones C."/>
            <person name="Kamal M."/>
            <person name="Kamat A."/>
            <person name="Kamvysselis M."/>
            <person name="Karlsson E."/>
            <person name="Kells C."/>
            <person name="Kieu A."/>
            <person name="Kisner P."/>
            <person name="Kodira C."/>
            <person name="Kulbokas E."/>
            <person name="Labutti K."/>
            <person name="Lama D."/>
            <person name="Landers T."/>
            <person name="Leger J."/>
            <person name="Levine S."/>
            <person name="Lewis D."/>
            <person name="Lewis T."/>
            <person name="Lindblad-toh K."/>
            <person name="Liu X."/>
            <person name="Lokyitsang T."/>
            <person name="Lokyitsang Y."/>
            <person name="Lucien O."/>
            <person name="Lui A."/>
            <person name="Ma L.J."/>
            <person name="Mabbitt R."/>
            <person name="Macdonald J."/>
            <person name="Maclean C."/>
            <person name="Major J."/>
            <person name="Manning J."/>
            <person name="Marabella R."/>
            <person name="Maru K."/>
            <person name="Matthews C."/>
            <person name="Mauceli E."/>
            <person name="Mccarthy M."/>
            <person name="Mcdonough S."/>
            <person name="Mcghee T."/>
            <person name="Meldrim J."/>
            <person name="Meneus L."/>
            <person name="Mesirov J."/>
            <person name="Mihalev A."/>
            <person name="Mihova T."/>
            <person name="Mikkelsen T."/>
            <person name="Mlenga V."/>
            <person name="Moru K."/>
            <person name="Mozes J."/>
            <person name="Mulrain L."/>
            <person name="Munson G."/>
            <person name="Naylor J."/>
            <person name="Newes C."/>
            <person name="Nguyen C."/>
            <person name="Nguyen N."/>
            <person name="Nguyen T."/>
            <person name="Nicol R."/>
            <person name="Nielsen C."/>
            <person name="Nizzari M."/>
            <person name="Norbu C."/>
            <person name="Norbu N."/>
            <person name="O'donnell P."/>
            <person name="Okoawo O."/>
            <person name="O'leary S."/>
            <person name="Omotosho B."/>
            <person name="O'neill K."/>
            <person name="Osman S."/>
            <person name="Parker S."/>
            <person name="Perrin D."/>
            <person name="Phunkhang P."/>
            <person name="Piqani B."/>
            <person name="Purcell S."/>
            <person name="Rachupka T."/>
            <person name="Ramasamy U."/>
            <person name="Rameau R."/>
            <person name="Ray V."/>
            <person name="Raymond C."/>
            <person name="Retta R."/>
            <person name="Richardson S."/>
            <person name="Rise C."/>
            <person name="Rodriguez J."/>
            <person name="Rogers J."/>
            <person name="Rogov P."/>
            <person name="Rutman M."/>
            <person name="Schupbach R."/>
            <person name="Seaman C."/>
            <person name="Settipalli S."/>
            <person name="Sharpe T."/>
            <person name="Sheridan J."/>
            <person name="Sherpa N."/>
            <person name="Shi J."/>
            <person name="Smirnov S."/>
            <person name="Smith C."/>
            <person name="Sougnez C."/>
            <person name="Spencer B."/>
            <person name="Stalker J."/>
            <person name="Stange-thomann N."/>
            <person name="Stavropoulos S."/>
            <person name="Stetson K."/>
            <person name="Stone C."/>
            <person name="Stone S."/>
            <person name="Stubbs M."/>
            <person name="Talamas J."/>
            <person name="Tchuinga P."/>
            <person name="Tenzing P."/>
            <person name="Tesfaye S."/>
            <person name="Theodore J."/>
            <person name="Thoulutsang Y."/>
            <person name="Topham K."/>
            <person name="Towey S."/>
            <person name="Tsamla T."/>
            <person name="Tsomo N."/>
            <person name="Vallee D."/>
            <person name="Vassiliev H."/>
            <person name="Venkataraman V."/>
            <person name="Vinson J."/>
            <person name="Vo A."/>
            <person name="Wade C."/>
            <person name="Wang S."/>
            <person name="Wangchuk T."/>
            <person name="Wangdi T."/>
            <person name="Whittaker C."/>
            <person name="Wilkinson J."/>
            <person name="Wu Y."/>
            <person name="Wyman D."/>
            <person name="Yadav S."/>
            <person name="Yang S."/>
            <person name="Yang X."/>
            <person name="Yeager S."/>
            <person name="Yee E."/>
            <person name="Young G."/>
            <person name="Zainoun J."/>
            <person name="Zembeck L."/>
            <person name="Zimmer A."/>
            <person name="Zody M."/>
            <person name="Lander E."/>
        </authorList>
    </citation>
    <scope>NUCLEOTIDE SEQUENCE [LARGE SCALE GENOMIC DNA]</scope>
</reference>
<keyword evidence="1" id="KW-0732">Signal</keyword>